<sequence length="644" mass="72098">MSRHSDHLSDFIAQSSAWDDQNSTSIDRHSHPQSPNSSDIESPCSADEAFHRVASTPFLPSASGANFGYLVKRLATTRQRAQPARFKGLRHRENAPSSSQRPRRRPTIALATSSSAERPRPSSGVDRYDDPLANGSTRVKLFGQERPTRDPSMYCTAPKNTKNNPPPGQQPLKSHTPLVKPGSGTSPSFLDATTTKGYKDSSSGGLSDDYGSSLSDGEDEDGGSDDTKVRHIAEQWSDLRERQRALHSTWGNIGREREALGDVRQKKNQAYNQVRFAINRILRDRPELDDLFREAERADLACQQVETNLETLLDGLEEEQCQLETEQRRFFTAIAQSEPSTETSSSRSHPESRTSLRGIQAERAEVLHPIIQTYEDALQELQLAQEFRTNLLVQKKLVDLEGEHIDEGSKEFLITYDDLQQQAHDEVDHWSRAVKERREACQKAALFGPNATDITTDIRLAGPSTPTLAHPLFPQLLSNPAHLIEGSLPQTVIASLRTATSLPPKMPGRKQKIEAASREFGIETLYIPGQNEGRQDYVNRWLLHKLRISAMEAELLSSTFQATLKILDWGQWQRDVLFQWTRDEAATQPMPLSKAFSNDYGFIQGIQDLLRTSTRSLSNFGDRTPKIQDKTQEQSLLLTAPALG</sequence>
<comment type="caution">
    <text evidence="3">The sequence shown here is derived from an EMBL/GenBank/DDBJ whole genome shotgun (WGS) entry which is preliminary data.</text>
</comment>
<gene>
    <name evidence="3" type="ORF">PG999_011594</name>
</gene>
<feature type="coiled-coil region" evidence="1">
    <location>
        <begin position="288"/>
        <end position="329"/>
    </location>
</feature>
<feature type="region of interest" description="Disordered" evidence="2">
    <location>
        <begin position="335"/>
        <end position="356"/>
    </location>
</feature>
<proteinExistence type="predicted"/>
<feature type="region of interest" description="Disordered" evidence="2">
    <location>
        <begin position="1"/>
        <end position="45"/>
    </location>
</feature>
<evidence type="ECO:0000256" key="1">
    <source>
        <dbReference type="SAM" id="Coils"/>
    </source>
</evidence>
<protein>
    <submittedName>
        <fullName evidence="3">Uncharacterized protein</fullName>
    </submittedName>
</protein>
<feature type="compositionally biased region" description="Polar residues" evidence="2">
    <location>
        <begin position="12"/>
        <end position="25"/>
    </location>
</feature>
<dbReference type="Proteomes" id="UP001392437">
    <property type="component" value="Unassembled WGS sequence"/>
</dbReference>
<feature type="compositionally biased region" description="Low complexity" evidence="2">
    <location>
        <begin position="200"/>
        <end position="215"/>
    </location>
</feature>
<keyword evidence="4" id="KW-1185">Reference proteome</keyword>
<name>A0AAW0QDA2_9PEZI</name>
<dbReference type="AlphaFoldDB" id="A0AAW0QDA2"/>
<evidence type="ECO:0000313" key="3">
    <source>
        <dbReference type="EMBL" id="KAK8101220.1"/>
    </source>
</evidence>
<feature type="compositionally biased region" description="Polar residues" evidence="2">
    <location>
        <begin position="183"/>
        <end position="195"/>
    </location>
</feature>
<evidence type="ECO:0000256" key="2">
    <source>
        <dbReference type="SAM" id="MobiDB-lite"/>
    </source>
</evidence>
<feature type="compositionally biased region" description="Low complexity" evidence="2">
    <location>
        <begin position="337"/>
        <end position="347"/>
    </location>
</feature>
<keyword evidence="1" id="KW-0175">Coiled coil</keyword>
<evidence type="ECO:0000313" key="4">
    <source>
        <dbReference type="Proteomes" id="UP001392437"/>
    </source>
</evidence>
<feature type="region of interest" description="Disordered" evidence="2">
    <location>
        <begin position="80"/>
        <end position="228"/>
    </location>
</feature>
<accession>A0AAW0QDA2</accession>
<reference evidence="3 4" key="1">
    <citation type="submission" date="2023-01" db="EMBL/GenBank/DDBJ databases">
        <title>Analysis of 21 Apiospora genomes using comparative genomics revels a genus with tremendous synthesis potential of carbohydrate active enzymes and secondary metabolites.</title>
        <authorList>
            <person name="Sorensen T."/>
        </authorList>
    </citation>
    <scope>NUCLEOTIDE SEQUENCE [LARGE SCALE GENOMIC DNA]</scope>
    <source>
        <strain evidence="3 4">CBS 117206</strain>
    </source>
</reference>
<organism evidence="3 4">
    <name type="scientific">Apiospora kogelbergensis</name>
    <dbReference type="NCBI Taxonomy" id="1337665"/>
    <lineage>
        <taxon>Eukaryota</taxon>
        <taxon>Fungi</taxon>
        <taxon>Dikarya</taxon>
        <taxon>Ascomycota</taxon>
        <taxon>Pezizomycotina</taxon>
        <taxon>Sordariomycetes</taxon>
        <taxon>Xylariomycetidae</taxon>
        <taxon>Amphisphaeriales</taxon>
        <taxon>Apiosporaceae</taxon>
        <taxon>Apiospora</taxon>
    </lineage>
</organism>
<dbReference type="EMBL" id="JAQQWP010000009">
    <property type="protein sequence ID" value="KAK8101220.1"/>
    <property type="molecule type" value="Genomic_DNA"/>
</dbReference>